<dbReference type="AlphaFoldDB" id="A0A9Q3HU49"/>
<proteinExistence type="predicted"/>
<reference evidence="1" key="1">
    <citation type="submission" date="2021-03" db="EMBL/GenBank/DDBJ databases">
        <title>Draft genome sequence of rust myrtle Austropuccinia psidii MF-1, a brazilian biotype.</title>
        <authorList>
            <person name="Quecine M.C."/>
            <person name="Pachon D.M.R."/>
            <person name="Bonatelli M.L."/>
            <person name="Correr F.H."/>
            <person name="Franceschini L.M."/>
            <person name="Leite T.F."/>
            <person name="Margarido G.R.A."/>
            <person name="Almeida C.A."/>
            <person name="Ferrarezi J.A."/>
            <person name="Labate C.A."/>
        </authorList>
    </citation>
    <scope>NUCLEOTIDE SEQUENCE</scope>
    <source>
        <strain evidence="1">MF-1</strain>
    </source>
</reference>
<comment type="caution">
    <text evidence="1">The sequence shown here is derived from an EMBL/GenBank/DDBJ whole genome shotgun (WGS) entry which is preliminary data.</text>
</comment>
<sequence>MPSTPPSHRPNPQHHLPSLRSCSTLKMRLGCCPPYPPSPLLMLLHPHLIFSTADNPYASFHLPNPIRCLPFLHSCIRFIGYSGLLAYMMNTITEIY</sequence>
<accession>A0A9Q3HU49</accession>
<protein>
    <submittedName>
        <fullName evidence="1">Uncharacterized protein</fullName>
    </submittedName>
</protein>
<dbReference type="EMBL" id="AVOT02026285">
    <property type="protein sequence ID" value="MBW0517946.1"/>
    <property type="molecule type" value="Genomic_DNA"/>
</dbReference>
<name>A0A9Q3HU49_9BASI</name>
<keyword evidence="2" id="KW-1185">Reference proteome</keyword>
<dbReference type="Proteomes" id="UP000765509">
    <property type="component" value="Unassembled WGS sequence"/>
</dbReference>
<gene>
    <name evidence="1" type="ORF">O181_057661</name>
</gene>
<evidence type="ECO:0000313" key="2">
    <source>
        <dbReference type="Proteomes" id="UP000765509"/>
    </source>
</evidence>
<organism evidence="1 2">
    <name type="scientific">Austropuccinia psidii MF-1</name>
    <dbReference type="NCBI Taxonomy" id="1389203"/>
    <lineage>
        <taxon>Eukaryota</taxon>
        <taxon>Fungi</taxon>
        <taxon>Dikarya</taxon>
        <taxon>Basidiomycota</taxon>
        <taxon>Pucciniomycotina</taxon>
        <taxon>Pucciniomycetes</taxon>
        <taxon>Pucciniales</taxon>
        <taxon>Sphaerophragmiaceae</taxon>
        <taxon>Austropuccinia</taxon>
    </lineage>
</organism>
<evidence type="ECO:0000313" key="1">
    <source>
        <dbReference type="EMBL" id="MBW0517946.1"/>
    </source>
</evidence>